<keyword evidence="12 17" id="KW-0496">Mitochondrion</keyword>
<accession>U3KTN5</accession>
<keyword evidence="13 16" id="KW-0472">Membrane</keyword>
<keyword evidence="5" id="KW-0813">Transport</keyword>
<dbReference type="PANTHER" id="PTHR11435">
    <property type="entry name" value="NADH UBIQUINONE OXIDOREDUCTASE SUBUNIT ND6"/>
    <property type="match status" value="1"/>
</dbReference>
<feature type="transmembrane region" description="Helical" evidence="16">
    <location>
        <begin position="49"/>
        <end position="71"/>
    </location>
</feature>
<evidence type="ECO:0000256" key="5">
    <source>
        <dbReference type="ARBA" id="ARBA00022448"/>
    </source>
</evidence>
<dbReference type="InterPro" id="IPR050269">
    <property type="entry name" value="ComplexI_Subunit6"/>
</dbReference>
<gene>
    <name evidence="17" type="primary">ND6</name>
</gene>
<dbReference type="PANTHER" id="PTHR11435:SF1">
    <property type="entry name" value="NADH-UBIQUINONE OXIDOREDUCTASE CHAIN 6"/>
    <property type="match status" value="1"/>
</dbReference>
<keyword evidence="7 16" id="KW-0812">Transmembrane</keyword>
<dbReference type="AlphaFoldDB" id="U3KTN5"/>
<keyword evidence="10 16" id="KW-1133">Transmembrane helix</keyword>
<proteinExistence type="inferred from homology"/>
<evidence type="ECO:0000256" key="10">
    <source>
        <dbReference type="ARBA" id="ARBA00022989"/>
    </source>
</evidence>
<geneLocation type="mitochondrion" evidence="17"/>
<feature type="transmembrane region" description="Helical" evidence="16">
    <location>
        <begin position="83"/>
        <end position="101"/>
    </location>
</feature>
<keyword evidence="6" id="KW-0679">Respiratory chain</keyword>
<evidence type="ECO:0000256" key="1">
    <source>
        <dbReference type="ARBA" id="ARBA00004225"/>
    </source>
</evidence>
<reference evidence="17" key="2">
    <citation type="journal article" date="2014" name="Genome Biol. Evol.">
        <title>Comparative analysis of mitochondrial genomes in diplura (hexapoda, arthropoda): taxon sampling is crucial for phylogenetic inferences.</title>
        <authorList>
            <person name="Chen W.J."/>
            <person name="Koch M."/>
            <person name="Mallatt J.M."/>
            <person name="Luan Y.X."/>
        </authorList>
    </citation>
    <scope>NUCLEOTIDE SEQUENCE</scope>
</reference>
<evidence type="ECO:0000256" key="12">
    <source>
        <dbReference type="ARBA" id="ARBA00023128"/>
    </source>
</evidence>
<protein>
    <recommendedName>
        <fullName evidence="4">NADH-ubiquinone oxidoreductase chain 6</fullName>
        <ecNumber evidence="3">7.1.1.2</ecNumber>
    </recommendedName>
    <alternativeName>
        <fullName evidence="14">NADH dehydrogenase subunit 6</fullName>
    </alternativeName>
</protein>
<dbReference type="CTD" id="4541"/>
<evidence type="ECO:0000256" key="7">
    <source>
        <dbReference type="ARBA" id="ARBA00022692"/>
    </source>
</evidence>
<evidence type="ECO:0000256" key="9">
    <source>
        <dbReference type="ARBA" id="ARBA00022982"/>
    </source>
</evidence>
<comment type="subcellular location">
    <subcellularLocation>
        <location evidence="1">Mitochondrion membrane</location>
        <topology evidence="1">Multi-pass membrane protein</topology>
    </subcellularLocation>
</comment>
<sequence>MVMSPMLMALTISTALLFTSLNHPMALGITLLTQSTIIAIMTGLTTKSFWFSYVMFLIFMGGMMVLFIYVASLTPNEMFSLSNPMLIMLVLPTITIMMIMLDMTIASPNQIFIEAAQMDVMSSQKITITKIYSPTLSIITTAIISYLFLTLIVVVKITNLWMGPVRLKK</sequence>
<evidence type="ECO:0000313" key="17">
    <source>
        <dbReference type="EMBL" id="AEV44870.1"/>
    </source>
</evidence>
<dbReference type="GeneID" id="17427375"/>
<dbReference type="RefSeq" id="YP_008757605.1">
    <property type="nucleotide sequence ID" value="NC_022674.1"/>
</dbReference>
<keyword evidence="8" id="KW-1278">Translocase</keyword>
<organism evidence="17">
    <name type="scientific">Occasjapyx japonicus</name>
    <dbReference type="NCBI Taxonomy" id="289462"/>
    <lineage>
        <taxon>Eukaryota</taxon>
        <taxon>Metazoa</taxon>
        <taxon>Ecdysozoa</taxon>
        <taxon>Arthropoda</taxon>
        <taxon>Hexapoda</taxon>
        <taxon>Diplura</taxon>
        <taxon>Dicellurata</taxon>
        <taxon>Japygoidea</taxon>
        <taxon>Japygidae</taxon>
        <taxon>Japyginae</taxon>
        <taxon>Occasjapyx</taxon>
    </lineage>
</organism>
<dbReference type="GO" id="GO:0031966">
    <property type="term" value="C:mitochondrial membrane"/>
    <property type="evidence" value="ECO:0007669"/>
    <property type="project" value="UniProtKB-SubCell"/>
</dbReference>
<reference evidence="17" key="1">
    <citation type="submission" date="2011-11" db="EMBL/GenBank/DDBJ databases">
        <authorList>
            <person name="Chen W.-J."/>
            <person name="Luan Y.-X."/>
        </authorList>
    </citation>
    <scope>NUCLEOTIDE SEQUENCE</scope>
</reference>
<evidence type="ECO:0000256" key="6">
    <source>
        <dbReference type="ARBA" id="ARBA00022660"/>
    </source>
</evidence>
<evidence type="ECO:0000256" key="11">
    <source>
        <dbReference type="ARBA" id="ARBA00023027"/>
    </source>
</evidence>
<evidence type="ECO:0000256" key="13">
    <source>
        <dbReference type="ARBA" id="ARBA00023136"/>
    </source>
</evidence>
<evidence type="ECO:0000256" key="8">
    <source>
        <dbReference type="ARBA" id="ARBA00022967"/>
    </source>
</evidence>
<evidence type="ECO:0000256" key="16">
    <source>
        <dbReference type="SAM" id="Phobius"/>
    </source>
</evidence>
<evidence type="ECO:0000256" key="15">
    <source>
        <dbReference type="ARBA" id="ARBA00049551"/>
    </source>
</evidence>
<evidence type="ECO:0000256" key="4">
    <source>
        <dbReference type="ARBA" id="ARBA00021095"/>
    </source>
</evidence>
<evidence type="ECO:0000256" key="2">
    <source>
        <dbReference type="ARBA" id="ARBA00005698"/>
    </source>
</evidence>
<name>U3KTN5_9HEXA</name>
<comment type="similarity">
    <text evidence="2">Belongs to the complex I subunit 6 family.</text>
</comment>
<evidence type="ECO:0000256" key="14">
    <source>
        <dbReference type="ARBA" id="ARBA00031019"/>
    </source>
</evidence>
<dbReference type="GO" id="GO:0008137">
    <property type="term" value="F:NADH dehydrogenase (ubiquinone) activity"/>
    <property type="evidence" value="ECO:0007669"/>
    <property type="project" value="UniProtKB-EC"/>
</dbReference>
<evidence type="ECO:0000256" key="3">
    <source>
        <dbReference type="ARBA" id="ARBA00012944"/>
    </source>
</evidence>
<keyword evidence="9" id="KW-0249">Electron transport</keyword>
<comment type="catalytic activity">
    <reaction evidence="15">
        <text>a ubiquinone + NADH + 5 H(+)(in) = a ubiquinol + NAD(+) + 4 H(+)(out)</text>
        <dbReference type="Rhea" id="RHEA:29091"/>
        <dbReference type="Rhea" id="RHEA-COMP:9565"/>
        <dbReference type="Rhea" id="RHEA-COMP:9566"/>
        <dbReference type="ChEBI" id="CHEBI:15378"/>
        <dbReference type="ChEBI" id="CHEBI:16389"/>
        <dbReference type="ChEBI" id="CHEBI:17976"/>
        <dbReference type="ChEBI" id="CHEBI:57540"/>
        <dbReference type="ChEBI" id="CHEBI:57945"/>
        <dbReference type="EC" id="7.1.1.2"/>
    </reaction>
</comment>
<feature type="transmembrane region" description="Helical" evidence="16">
    <location>
        <begin position="138"/>
        <end position="162"/>
    </location>
</feature>
<dbReference type="EC" id="7.1.1.2" evidence="3"/>
<keyword evidence="11" id="KW-0520">NAD</keyword>
<dbReference type="EMBL" id="JN990600">
    <property type="protein sequence ID" value="AEV44870.1"/>
    <property type="molecule type" value="Genomic_DNA"/>
</dbReference>